<dbReference type="InterPro" id="IPR027417">
    <property type="entry name" value="P-loop_NTPase"/>
</dbReference>
<evidence type="ECO:0008006" key="2">
    <source>
        <dbReference type="Google" id="ProtNLM"/>
    </source>
</evidence>
<gene>
    <name evidence="1" type="ORF">LCGC14_1702590</name>
</gene>
<dbReference type="EMBL" id="LAZR01015066">
    <property type="protein sequence ID" value="KKM14785.1"/>
    <property type="molecule type" value="Genomic_DNA"/>
</dbReference>
<accession>A0A0F9KHJ0</accession>
<dbReference type="Pfam" id="PF13469">
    <property type="entry name" value="Sulfotransfer_3"/>
    <property type="match status" value="1"/>
</dbReference>
<dbReference type="SUPFAM" id="SSF52540">
    <property type="entry name" value="P-loop containing nucleoside triphosphate hydrolases"/>
    <property type="match status" value="1"/>
</dbReference>
<comment type="caution">
    <text evidence="1">The sequence shown here is derived from an EMBL/GenBank/DDBJ whole genome shotgun (WGS) entry which is preliminary data.</text>
</comment>
<dbReference type="AlphaFoldDB" id="A0A0F9KHJ0"/>
<reference evidence="1" key="1">
    <citation type="journal article" date="2015" name="Nature">
        <title>Complex archaea that bridge the gap between prokaryotes and eukaryotes.</title>
        <authorList>
            <person name="Spang A."/>
            <person name="Saw J.H."/>
            <person name="Jorgensen S.L."/>
            <person name="Zaremba-Niedzwiedzka K."/>
            <person name="Martijn J."/>
            <person name="Lind A.E."/>
            <person name="van Eijk R."/>
            <person name="Schleper C."/>
            <person name="Guy L."/>
            <person name="Ettema T.J."/>
        </authorList>
    </citation>
    <scope>NUCLEOTIDE SEQUENCE</scope>
</reference>
<sequence>MSRSVLILGQHRSGTSAIASILHHLGIPMGTPGTIASATHLVDGWPAFDSNPRGQFEDNDFVKIFDKGHGSWECPVWWRYSEETAQEAKDLVKKREAEHSLWGLKSPQLCYTLMYLLDYLEDPVVIAIHRDFDDMVASLSKRDNRPIPVSQHIQSLYYLLHGGAKTEVKGRGVPLLELEFEEVLRDPASPRDRS</sequence>
<evidence type="ECO:0000313" key="1">
    <source>
        <dbReference type="EMBL" id="KKM14785.1"/>
    </source>
</evidence>
<name>A0A0F9KHJ0_9ZZZZ</name>
<dbReference type="Gene3D" id="3.40.50.300">
    <property type="entry name" value="P-loop containing nucleotide triphosphate hydrolases"/>
    <property type="match status" value="1"/>
</dbReference>
<proteinExistence type="predicted"/>
<protein>
    <recommendedName>
        <fullName evidence="2">Sulfotransferase domain-containing protein</fullName>
    </recommendedName>
</protein>
<organism evidence="1">
    <name type="scientific">marine sediment metagenome</name>
    <dbReference type="NCBI Taxonomy" id="412755"/>
    <lineage>
        <taxon>unclassified sequences</taxon>
        <taxon>metagenomes</taxon>
        <taxon>ecological metagenomes</taxon>
    </lineage>
</organism>